<evidence type="ECO:0000313" key="1">
    <source>
        <dbReference type="EMBL" id="GAF91587.1"/>
    </source>
</evidence>
<feature type="non-terminal residue" evidence="1">
    <location>
        <position position="1"/>
    </location>
</feature>
<dbReference type="EMBL" id="BARS01014251">
    <property type="protein sequence ID" value="GAF91587.1"/>
    <property type="molecule type" value="Genomic_DNA"/>
</dbReference>
<accession>X0TTT9</accession>
<proteinExistence type="predicted"/>
<dbReference type="AlphaFoldDB" id="X0TTT9"/>
<gene>
    <name evidence="1" type="ORF">S01H1_24172</name>
</gene>
<name>X0TTT9_9ZZZZ</name>
<reference evidence="1" key="1">
    <citation type="journal article" date="2014" name="Front. Microbiol.">
        <title>High frequency of phylogenetically diverse reductive dehalogenase-homologous genes in deep subseafloor sedimentary metagenomes.</title>
        <authorList>
            <person name="Kawai M."/>
            <person name="Futagami T."/>
            <person name="Toyoda A."/>
            <person name="Takaki Y."/>
            <person name="Nishi S."/>
            <person name="Hori S."/>
            <person name="Arai W."/>
            <person name="Tsubouchi T."/>
            <person name="Morono Y."/>
            <person name="Uchiyama I."/>
            <person name="Ito T."/>
            <person name="Fujiyama A."/>
            <person name="Inagaki F."/>
            <person name="Takami H."/>
        </authorList>
    </citation>
    <scope>NUCLEOTIDE SEQUENCE</scope>
    <source>
        <strain evidence="1">Expedition CK06-06</strain>
    </source>
</reference>
<organism evidence="1">
    <name type="scientific">marine sediment metagenome</name>
    <dbReference type="NCBI Taxonomy" id="412755"/>
    <lineage>
        <taxon>unclassified sequences</taxon>
        <taxon>metagenomes</taxon>
        <taxon>ecological metagenomes</taxon>
    </lineage>
</organism>
<comment type="caution">
    <text evidence="1">The sequence shown here is derived from an EMBL/GenBank/DDBJ whole genome shotgun (WGS) entry which is preliminary data.</text>
</comment>
<protein>
    <submittedName>
        <fullName evidence="1">Uncharacterized protein</fullName>
    </submittedName>
</protein>
<sequence>ARSAQFLKAYDHYRNQILPSAGGWLDQTNVFIEAVEVIDRHLST</sequence>